<reference evidence="2" key="1">
    <citation type="submission" date="2022-10" db="EMBL/GenBank/DDBJ databases">
        <title>Gaoshiqiia sediminis gen. nov., sp. nov., isolated from coastal sediment.</title>
        <authorList>
            <person name="Yu W.X."/>
            <person name="Mu D.S."/>
            <person name="Du J.Z."/>
            <person name="Liang Y.Q."/>
        </authorList>
    </citation>
    <scope>NUCLEOTIDE SEQUENCE</scope>
    <source>
        <strain evidence="2">A06</strain>
    </source>
</reference>
<protein>
    <submittedName>
        <fullName evidence="2">Uncharacterized protein</fullName>
    </submittedName>
</protein>
<dbReference type="EMBL" id="JAPAAF010000038">
    <property type="protein sequence ID" value="MCW0484482.1"/>
    <property type="molecule type" value="Genomic_DNA"/>
</dbReference>
<proteinExistence type="predicted"/>
<organism evidence="2 3">
    <name type="scientific">Gaoshiqia sediminis</name>
    <dbReference type="NCBI Taxonomy" id="2986998"/>
    <lineage>
        <taxon>Bacteria</taxon>
        <taxon>Pseudomonadati</taxon>
        <taxon>Bacteroidota</taxon>
        <taxon>Bacteroidia</taxon>
        <taxon>Marinilabiliales</taxon>
        <taxon>Prolixibacteraceae</taxon>
        <taxon>Gaoshiqia</taxon>
    </lineage>
</organism>
<dbReference type="RefSeq" id="WP_282593075.1">
    <property type="nucleotide sequence ID" value="NZ_JAPAAF010000038.1"/>
</dbReference>
<keyword evidence="1" id="KW-0812">Transmembrane</keyword>
<evidence type="ECO:0000256" key="1">
    <source>
        <dbReference type="SAM" id="Phobius"/>
    </source>
</evidence>
<sequence length="164" mass="18816">MKTEVENRERSVEYAIVIRMLTVIASIVLVSYTVSAQELWEQLLTHNSFGEIAILMAEEHETALTVSLGELNPEKPTTNLAASFFREPVVDECLELESWMTDDVYFGACNFMFQIEPEPALDIESWMTDEAYFGNPYADEADRELELEAWMTNDSYWTAKQHGN</sequence>
<gene>
    <name evidence="2" type="ORF">N2K84_17220</name>
</gene>
<evidence type="ECO:0000313" key="2">
    <source>
        <dbReference type="EMBL" id="MCW0484482.1"/>
    </source>
</evidence>
<feature type="transmembrane region" description="Helical" evidence="1">
    <location>
        <begin position="12"/>
        <end position="34"/>
    </location>
</feature>
<dbReference type="AlphaFoldDB" id="A0AA41YEM1"/>
<name>A0AA41YEM1_9BACT</name>
<keyword evidence="1" id="KW-1133">Transmembrane helix</keyword>
<comment type="caution">
    <text evidence="2">The sequence shown here is derived from an EMBL/GenBank/DDBJ whole genome shotgun (WGS) entry which is preliminary data.</text>
</comment>
<keyword evidence="1" id="KW-0472">Membrane</keyword>
<evidence type="ECO:0000313" key="3">
    <source>
        <dbReference type="Proteomes" id="UP001163821"/>
    </source>
</evidence>
<dbReference type="Proteomes" id="UP001163821">
    <property type="component" value="Unassembled WGS sequence"/>
</dbReference>
<keyword evidence="3" id="KW-1185">Reference proteome</keyword>
<accession>A0AA41YEM1</accession>